<feature type="transmembrane region" description="Helical" evidence="1">
    <location>
        <begin position="66"/>
        <end position="88"/>
    </location>
</feature>
<evidence type="ECO:0000313" key="2">
    <source>
        <dbReference type="EnsemblMetazoa" id="AMAM001823-PA"/>
    </source>
</evidence>
<dbReference type="AlphaFoldDB" id="A0A182S8J0"/>
<keyword evidence="1" id="KW-0472">Membrane</keyword>
<dbReference type="EnsemblMetazoa" id="AMAM001823-RA">
    <property type="protein sequence ID" value="AMAM001823-PA"/>
    <property type="gene ID" value="AMAM001823"/>
</dbReference>
<dbReference type="VEuPathDB" id="VectorBase:AMAM001823"/>
<reference evidence="2" key="2">
    <citation type="submission" date="2020-05" db="UniProtKB">
        <authorList>
            <consortium name="EnsemblMetazoa"/>
        </authorList>
    </citation>
    <scope>IDENTIFICATION</scope>
    <source>
        <strain evidence="2">maculatus3</strain>
    </source>
</reference>
<feature type="transmembrane region" description="Helical" evidence="1">
    <location>
        <begin position="37"/>
        <end position="54"/>
    </location>
</feature>
<protein>
    <submittedName>
        <fullName evidence="2">Uncharacterized protein</fullName>
    </submittedName>
</protein>
<keyword evidence="1" id="KW-0812">Transmembrane</keyword>
<feature type="transmembrane region" description="Helical" evidence="1">
    <location>
        <begin position="12"/>
        <end position="30"/>
    </location>
</feature>
<name>A0A182S8J0_9DIPT</name>
<feature type="transmembrane region" description="Helical" evidence="1">
    <location>
        <begin position="109"/>
        <end position="126"/>
    </location>
</feature>
<dbReference type="Proteomes" id="UP000075901">
    <property type="component" value="Unassembled WGS sequence"/>
</dbReference>
<proteinExistence type="predicted"/>
<evidence type="ECO:0000313" key="3">
    <source>
        <dbReference type="Proteomes" id="UP000075901"/>
    </source>
</evidence>
<organism evidence="2 3">
    <name type="scientific">Anopheles maculatus</name>
    <dbReference type="NCBI Taxonomy" id="74869"/>
    <lineage>
        <taxon>Eukaryota</taxon>
        <taxon>Metazoa</taxon>
        <taxon>Ecdysozoa</taxon>
        <taxon>Arthropoda</taxon>
        <taxon>Hexapoda</taxon>
        <taxon>Insecta</taxon>
        <taxon>Pterygota</taxon>
        <taxon>Neoptera</taxon>
        <taxon>Endopterygota</taxon>
        <taxon>Diptera</taxon>
        <taxon>Nematocera</taxon>
        <taxon>Culicoidea</taxon>
        <taxon>Culicidae</taxon>
        <taxon>Anophelinae</taxon>
        <taxon>Anopheles</taxon>
        <taxon>Anopheles maculatus group</taxon>
    </lineage>
</organism>
<reference evidence="3" key="1">
    <citation type="submission" date="2013-09" db="EMBL/GenBank/DDBJ databases">
        <title>The Genome Sequence of Anopheles maculatus species B.</title>
        <authorList>
            <consortium name="The Broad Institute Genomics Platform"/>
            <person name="Neafsey D.E."/>
            <person name="Besansky N."/>
            <person name="Howell P."/>
            <person name="Walton C."/>
            <person name="Young S.K."/>
            <person name="Zeng Q."/>
            <person name="Gargeya S."/>
            <person name="Fitzgerald M."/>
            <person name="Haas B."/>
            <person name="Abouelleil A."/>
            <person name="Allen A.W."/>
            <person name="Alvarado L."/>
            <person name="Arachchi H.M."/>
            <person name="Berlin A.M."/>
            <person name="Chapman S.B."/>
            <person name="Gainer-Dewar J."/>
            <person name="Goldberg J."/>
            <person name="Griggs A."/>
            <person name="Gujja S."/>
            <person name="Hansen M."/>
            <person name="Howarth C."/>
            <person name="Imamovic A."/>
            <person name="Ireland A."/>
            <person name="Larimer J."/>
            <person name="McCowan C."/>
            <person name="Murphy C."/>
            <person name="Pearson M."/>
            <person name="Poon T.W."/>
            <person name="Priest M."/>
            <person name="Roberts A."/>
            <person name="Saif S."/>
            <person name="Shea T."/>
            <person name="Sisk P."/>
            <person name="Sykes S."/>
            <person name="Wortman J."/>
            <person name="Nusbaum C."/>
            <person name="Birren B."/>
        </authorList>
    </citation>
    <scope>NUCLEOTIDE SEQUENCE [LARGE SCALE GENOMIC DNA]</scope>
    <source>
        <strain evidence="3">maculatus3</strain>
    </source>
</reference>
<feature type="transmembrane region" description="Helical" evidence="1">
    <location>
        <begin position="132"/>
        <end position="149"/>
    </location>
</feature>
<keyword evidence="3" id="KW-1185">Reference proteome</keyword>
<keyword evidence="1" id="KW-1133">Transmembrane helix</keyword>
<accession>A0A182S8J0</accession>
<sequence>MEPSSVCLFPSYFSNYTVLILIATSIITQLSHLSKILLMIIITVIHCYVNIFHLDEAFRNEDFGIMNVYVWGRRIFLFVCACVNVRVIRETNSGSLSAHVYPMRPCQRLLALIGTFVSVLFHSFPLRYTLSALLVAVTIALSFLARHVMICPPQQNINLPWSFTN</sequence>
<evidence type="ECO:0000256" key="1">
    <source>
        <dbReference type="SAM" id="Phobius"/>
    </source>
</evidence>